<sequence length="63" mass="7520">MKNSVKCNDKRVFIDFYIWERELRINFLGVDAQDQSDRKNSSKDRHGESFEQTKKQLPIMGKL</sequence>
<dbReference type="AlphaFoldDB" id="F0EME7"/>
<comment type="caution">
    <text evidence="2">The sequence shown here is derived from an EMBL/GenBank/DDBJ whole genome shotgun (WGS) entry which is preliminary data.</text>
</comment>
<feature type="compositionally biased region" description="Basic and acidic residues" evidence="1">
    <location>
        <begin position="35"/>
        <end position="54"/>
    </location>
</feature>
<evidence type="ECO:0000313" key="2">
    <source>
        <dbReference type="EMBL" id="EGC68677.1"/>
    </source>
</evidence>
<protein>
    <submittedName>
        <fullName evidence="2">Uncharacterized protein</fullName>
    </submittedName>
</protein>
<accession>F0EME7</accession>
<gene>
    <name evidence="2" type="ORF">HMPREF9087_2666</name>
</gene>
<proteinExistence type="predicted"/>
<evidence type="ECO:0000313" key="3">
    <source>
        <dbReference type="Proteomes" id="UP000004835"/>
    </source>
</evidence>
<organism evidence="2 3">
    <name type="scientific">Enterococcus casseliflavus ATCC 12755</name>
    <dbReference type="NCBI Taxonomy" id="888066"/>
    <lineage>
        <taxon>Bacteria</taxon>
        <taxon>Bacillati</taxon>
        <taxon>Bacillota</taxon>
        <taxon>Bacilli</taxon>
        <taxon>Lactobacillales</taxon>
        <taxon>Enterococcaceae</taxon>
        <taxon>Enterococcus</taxon>
    </lineage>
</organism>
<reference evidence="2 3" key="1">
    <citation type="submission" date="2011-01" db="EMBL/GenBank/DDBJ databases">
        <authorList>
            <person name="Muzny D."/>
            <person name="Qin X."/>
            <person name="Deng J."/>
            <person name="Jiang H."/>
            <person name="Liu Y."/>
            <person name="Qu J."/>
            <person name="Song X.-Z."/>
            <person name="Zhang L."/>
            <person name="Thornton R."/>
            <person name="Coyle M."/>
            <person name="Francisco L."/>
            <person name="Jackson L."/>
            <person name="Javaid M."/>
            <person name="Korchina V."/>
            <person name="Kovar C."/>
            <person name="Mata R."/>
            <person name="Mathew T."/>
            <person name="Ngo R."/>
            <person name="Nguyen L."/>
            <person name="Nguyen N."/>
            <person name="Okwuonu G."/>
            <person name="Ongeri F."/>
            <person name="Pham C."/>
            <person name="Simmons D."/>
            <person name="Wilczek-Boney K."/>
            <person name="Hale W."/>
            <person name="Jakkamsetti A."/>
            <person name="Pham P."/>
            <person name="Ruth R."/>
            <person name="San Lucas F."/>
            <person name="Warren J."/>
            <person name="Zhang J."/>
            <person name="Zhao Z."/>
            <person name="Zhou C."/>
            <person name="Zhu D."/>
            <person name="Lee S."/>
            <person name="Bess C."/>
            <person name="Blankenburg K."/>
            <person name="Forbes L."/>
            <person name="Fu Q."/>
            <person name="Gubbala S."/>
            <person name="Hirani K."/>
            <person name="Jayaseelan J.C."/>
            <person name="Lara F."/>
            <person name="Munidasa M."/>
            <person name="Palculict T."/>
            <person name="Patil S."/>
            <person name="Pu L.-L."/>
            <person name="Saada N."/>
            <person name="Tang L."/>
            <person name="Weissenberger G."/>
            <person name="Zhu Y."/>
            <person name="Hemphill L."/>
            <person name="Shang Y."/>
            <person name="Youmans B."/>
            <person name="Ayvaz T."/>
            <person name="Ross M."/>
            <person name="Santibanez J."/>
            <person name="Aqrawi P."/>
            <person name="Gross S."/>
            <person name="Joshi V."/>
            <person name="Fowler G."/>
            <person name="Nazareth L."/>
            <person name="Reid J."/>
            <person name="Worley K."/>
            <person name="Petrosino J."/>
            <person name="Highlander S."/>
            <person name="Gibbs R."/>
        </authorList>
    </citation>
    <scope>NUCLEOTIDE SEQUENCE [LARGE SCALE GENOMIC DNA]</scope>
    <source>
        <strain evidence="2 3">ATCC 12755</strain>
    </source>
</reference>
<feature type="region of interest" description="Disordered" evidence="1">
    <location>
        <begin position="33"/>
        <end position="63"/>
    </location>
</feature>
<name>F0EME7_ENTCA</name>
<dbReference type="Proteomes" id="UP000004835">
    <property type="component" value="Unassembled WGS sequence"/>
</dbReference>
<dbReference type="EMBL" id="AEWT01000026">
    <property type="protein sequence ID" value="EGC68677.1"/>
    <property type="molecule type" value="Genomic_DNA"/>
</dbReference>
<evidence type="ECO:0000256" key="1">
    <source>
        <dbReference type="SAM" id="MobiDB-lite"/>
    </source>
</evidence>
<dbReference type="HOGENOM" id="CLU_2878753_0_0_9"/>